<keyword evidence="2 3" id="KW-0663">Pyridoxal phosphate</keyword>
<reference evidence="4 5" key="1">
    <citation type="submission" date="2019-05" db="EMBL/GenBank/DDBJ databases">
        <title>Nesterenkonia sp. GY074 isolated from the Southern Atlantic Ocean.</title>
        <authorList>
            <person name="Zhang G."/>
        </authorList>
    </citation>
    <scope>NUCLEOTIDE SEQUENCE [LARGE SCALE GENOMIC DNA]</scope>
    <source>
        <strain evidence="4 5">GY074</strain>
    </source>
</reference>
<dbReference type="GO" id="GO:0005829">
    <property type="term" value="C:cytosol"/>
    <property type="evidence" value="ECO:0007669"/>
    <property type="project" value="TreeGrafter"/>
</dbReference>
<evidence type="ECO:0000256" key="2">
    <source>
        <dbReference type="ARBA" id="ARBA00022898"/>
    </source>
</evidence>
<accession>A0A5R9BK85</accession>
<dbReference type="NCBIfam" id="NF004718">
    <property type="entry name" value="PRK06062.1"/>
    <property type="match status" value="1"/>
</dbReference>
<evidence type="ECO:0000313" key="4">
    <source>
        <dbReference type="EMBL" id="TLQ01104.1"/>
    </source>
</evidence>
<dbReference type="PANTHER" id="PTHR43094:SF1">
    <property type="entry name" value="AMINOTRANSFERASE CLASS-III"/>
    <property type="match status" value="1"/>
</dbReference>
<dbReference type="PROSITE" id="PS00600">
    <property type="entry name" value="AA_TRANSFER_CLASS_3"/>
    <property type="match status" value="1"/>
</dbReference>
<evidence type="ECO:0000256" key="1">
    <source>
        <dbReference type="ARBA" id="ARBA00008954"/>
    </source>
</evidence>
<dbReference type="GO" id="GO:0030170">
    <property type="term" value="F:pyridoxal phosphate binding"/>
    <property type="evidence" value="ECO:0007669"/>
    <property type="project" value="InterPro"/>
</dbReference>
<organism evidence="4 5">
    <name type="scientific">Nesterenkonia salmonea</name>
    <dbReference type="NCBI Taxonomy" id="1804987"/>
    <lineage>
        <taxon>Bacteria</taxon>
        <taxon>Bacillati</taxon>
        <taxon>Actinomycetota</taxon>
        <taxon>Actinomycetes</taxon>
        <taxon>Micrococcales</taxon>
        <taxon>Micrococcaceae</taxon>
        <taxon>Nesterenkonia</taxon>
    </lineage>
</organism>
<evidence type="ECO:0000256" key="3">
    <source>
        <dbReference type="RuleBase" id="RU003560"/>
    </source>
</evidence>
<dbReference type="RefSeq" id="WP_138251728.1">
    <property type="nucleotide sequence ID" value="NZ_VAVZ01000002.1"/>
</dbReference>
<protein>
    <submittedName>
        <fullName evidence="4">Aspartate aminotransferase family protein</fullName>
    </submittedName>
</protein>
<dbReference type="Proteomes" id="UP000310458">
    <property type="component" value="Unassembled WGS sequence"/>
</dbReference>
<dbReference type="PANTHER" id="PTHR43094">
    <property type="entry name" value="AMINOTRANSFERASE"/>
    <property type="match status" value="1"/>
</dbReference>
<dbReference type="Gene3D" id="3.40.640.10">
    <property type="entry name" value="Type I PLP-dependent aspartate aminotransferase-like (Major domain)"/>
    <property type="match status" value="1"/>
</dbReference>
<dbReference type="InterPro" id="IPR015421">
    <property type="entry name" value="PyrdxlP-dep_Trfase_major"/>
</dbReference>
<dbReference type="OrthoDB" id="9801834at2"/>
<dbReference type="InterPro" id="IPR015424">
    <property type="entry name" value="PyrdxlP-dep_Trfase"/>
</dbReference>
<comment type="caution">
    <text evidence="4">The sequence shown here is derived from an EMBL/GenBank/DDBJ whole genome shotgun (WGS) entry which is preliminary data.</text>
</comment>
<evidence type="ECO:0000313" key="5">
    <source>
        <dbReference type="Proteomes" id="UP000310458"/>
    </source>
</evidence>
<sequence>MNSNTSTLASADADRISPADIQAGHTAYELDRKHVFHSWSAQEQLQPMNVIDAEGSWIWDGEGRRLLDFTSQLIFTNAGHKHPKIIEAIKQQAEKLCTVAPQHVNDARSEAARLITELLPEDINHVFFTNGGADANEHAVRMARLHTGRRKVLSAYRSYHGGTHLAVNLTGDPRRVPNDDDAGVVRFLPPFTYRSHFRPDSAAQWTPEQETERALAHLRDTLVLEGPSQVAALILEAIPGTAGIYLPPAGYMEGARALCDEFGVVMILDEVMAGFGRSGKWFAHEHFAIEPDIVTFAKGVNSGYVPMGGVAMDDAIYASFAQRMYPGGLTYSGHPLAMAAAVAAINAMRDEAMVENAARLGAEVIGPRLEDMKNNHPAVGDVRGTGAFWAIELVRDKATREPLAPYGQTPAVMADLVAACKAKGVVPFINMNRIHICPPLNTADDDVRFGLDVIDEVLALADEVISVQQ</sequence>
<dbReference type="InterPro" id="IPR005814">
    <property type="entry name" value="Aminotrans_3"/>
</dbReference>
<dbReference type="AlphaFoldDB" id="A0A5R9BK85"/>
<dbReference type="Gene3D" id="3.90.1150.10">
    <property type="entry name" value="Aspartate Aminotransferase, domain 1"/>
    <property type="match status" value="1"/>
</dbReference>
<dbReference type="SUPFAM" id="SSF53383">
    <property type="entry name" value="PLP-dependent transferases"/>
    <property type="match status" value="1"/>
</dbReference>
<comment type="similarity">
    <text evidence="1 3">Belongs to the class-III pyridoxal-phosphate-dependent aminotransferase family.</text>
</comment>
<keyword evidence="4" id="KW-0808">Transferase</keyword>
<dbReference type="CDD" id="cd00610">
    <property type="entry name" value="OAT_like"/>
    <property type="match status" value="1"/>
</dbReference>
<keyword evidence="4" id="KW-0032">Aminotransferase</keyword>
<dbReference type="InterPro" id="IPR015422">
    <property type="entry name" value="PyrdxlP-dep_Trfase_small"/>
</dbReference>
<proteinExistence type="inferred from homology"/>
<dbReference type="Pfam" id="PF00202">
    <property type="entry name" value="Aminotran_3"/>
    <property type="match status" value="1"/>
</dbReference>
<gene>
    <name evidence="4" type="ORF">FEF26_01305</name>
</gene>
<name>A0A5R9BK85_9MICC</name>
<dbReference type="GO" id="GO:0008483">
    <property type="term" value="F:transaminase activity"/>
    <property type="evidence" value="ECO:0007669"/>
    <property type="project" value="UniProtKB-KW"/>
</dbReference>
<dbReference type="InterPro" id="IPR049704">
    <property type="entry name" value="Aminotrans_3_PPA_site"/>
</dbReference>
<dbReference type="EMBL" id="VAVZ01000002">
    <property type="protein sequence ID" value="TLQ01104.1"/>
    <property type="molecule type" value="Genomic_DNA"/>
</dbReference>
<keyword evidence="5" id="KW-1185">Reference proteome</keyword>